<feature type="region of interest" description="Disordered" evidence="1">
    <location>
        <begin position="31"/>
        <end position="59"/>
    </location>
</feature>
<feature type="compositionally biased region" description="Polar residues" evidence="1">
    <location>
        <begin position="31"/>
        <end position="46"/>
    </location>
</feature>
<proteinExistence type="predicted"/>
<evidence type="ECO:0000313" key="2">
    <source>
        <dbReference type="EMBL" id="KAF7812020.1"/>
    </source>
</evidence>
<dbReference type="EMBL" id="JAAIUW010000010">
    <property type="protein sequence ID" value="KAF7812020.1"/>
    <property type="molecule type" value="Genomic_DNA"/>
</dbReference>
<dbReference type="AlphaFoldDB" id="A0A834SXG4"/>
<organism evidence="2 3">
    <name type="scientific">Senna tora</name>
    <dbReference type="NCBI Taxonomy" id="362788"/>
    <lineage>
        <taxon>Eukaryota</taxon>
        <taxon>Viridiplantae</taxon>
        <taxon>Streptophyta</taxon>
        <taxon>Embryophyta</taxon>
        <taxon>Tracheophyta</taxon>
        <taxon>Spermatophyta</taxon>
        <taxon>Magnoliopsida</taxon>
        <taxon>eudicotyledons</taxon>
        <taxon>Gunneridae</taxon>
        <taxon>Pentapetalae</taxon>
        <taxon>rosids</taxon>
        <taxon>fabids</taxon>
        <taxon>Fabales</taxon>
        <taxon>Fabaceae</taxon>
        <taxon>Caesalpinioideae</taxon>
        <taxon>Cassia clade</taxon>
        <taxon>Senna</taxon>
    </lineage>
</organism>
<evidence type="ECO:0000313" key="3">
    <source>
        <dbReference type="Proteomes" id="UP000634136"/>
    </source>
</evidence>
<dbReference type="Proteomes" id="UP000634136">
    <property type="component" value="Unassembled WGS sequence"/>
</dbReference>
<sequence>MKTTSGTIGGFNKDEIDNMKNLLGTLEKPWGSTSLTLSGKSHASDQASKRKIELAKEGN</sequence>
<evidence type="ECO:0000256" key="1">
    <source>
        <dbReference type="SAM" id="MobiDB-lite"/>
    </source>
</evidence>
<reference evidence="2" key="1">
    <citation type="submission" date="2020-09" db="EMBL/GenBank/DDBJ databases">
        <title>Genome-Enabled Discovery of Anthraquinone Biosynthesis in Senna tora.</title>
        <authorList>
            <person name="Kang S.-H."/>
            <person name="Pandey R.P."/>
            <person name="Lee C.-M."/>
            <person name="Sim J.-S."/>
            <person name="Jeong J.-T."/>
            <person name="Choi B.-S."/>
            <person name="Jung M."/>
            <person name="Ginzburg D."/>
            <person name="Zhao K."/>
            <person name="Won S.Y."/>
            <person name="Oh T.-J."/>
            <person name="Yu Y."/>
            <person name="Kim N.-H."/>
            <person name="Lee O.R."/>
            <person name="Lee T.-H."/>
            <person name="Bashyal P."/>
            <person name="Kim T.-S."/>
            <person name="Lee W.-H."/>
            <person name="Kawkins C."/>
            <person name="Kim C.-K."/>
            <person name="Kim J.S."/>
            <person name="Ahn B.O."/>
            <person name="Rhee S.Y."/>
            <person name="Sohng J.K."/>
        </authorList>
    </citation>
    <scope>NUCLEOTIDE SEQUENCE</scope>
    <source>
        <tissue evidence="2">Leaf</tissue>
    </source>
</reference>
<gene>
    <name evidence="2" type="ORF">G2W53_032996</name>
</gene>
<name>A0A834SXG4_9FABA</name>
<feature type="compositionally biased region" description="Basic and acidic residues" evidence="1">
    <location>
        <begin position="47"/>
        <end position="59"/>
    </location>
</feature>
<protein>
    <submittedName>
        <fullName evidence="2">UBN2_3 domain-containing protein</fullName>
    </submittedName>
</protein>
<accession>A0A834SXG4</accession>
<keyword evidence="3" id="KW-1185">Reference proteome</keyword>
<comment type="caution">
    <text evidence="2">The sequence shown here is derived from an EMBL/GenBank/DDBJ whole genome shotgun (WGS) entry which is preliminary data.</text>
</comment>